<dbReference type="SMART" id="SM00535">
    <property type="entry name" value="RIBOc"/>
    <property type="match status" value="1"/>
</dbReference>
<dbReference type="RefSeq" id="WP_125577596.1">
    <property type="nucleotide sequence ID" value="NZ_JBHTOF010000102.1"/>
</dbReference>
<evidence type="ECO:0000259" key="6">
    <source>
        <dbReference type="SMART" id="SM00535"/>
    </source>
</evidence>
<comment type="subcellular location">
    <subcellularLocation>
        <location evidence="5">Cytoplasm</location>
    </subcellularLocation>
</comment>
<evidence type="ECO:0000313" key="7">
    <source>
        <dbReference type="EMBL" id="MFD1466403.1"/>
    </source>
</evidence>
<sequence>MSQQLANELNGIALAYLGDGVYEVFVRIHLLEKGVTRPNQLQKQAVKFVSAKAQARLIDQLQQESLLSDAEIGVYHRGRNAKSYTKAKHTDVITYRMSTGFEALFGYLKLTDQDERIAQLATWCIDQVEKELANNE</sequence>
<dbReference type="EC" id="3.1.26.-" evidence="5"/>
<dbReference type="InterPro" id="IPR000999">
    <property type="entry name" value="RNase_III_dom"/>
</dbReference>
<evidence type="ECO:0000256" key="1">
    <source>
        <dbReference type="ARBA" id="ARBA00022552"/>
    </source>
</evidence>
<organism evidence="7 8">
    <name type="scientific">Lapidilactobacillus mulanensis</name>
    <dbReference type="NCBI Taxonomy" id="2485999"/>
    <lineage>
        <taxon>Bacteria</taxon>
        <taxon>Bacillati</taxon>
        <taxon>Bacillota</taxon>
        <taxon>Bacilli</taxon>
        <taxon>Lactobacillales</taxon>
        <taxon>Lactobacillaceae</taxon>
        <taxon>Lapidilactobacillus</taxon>
    </lineage>
</organism>
<dbReference type="InterPro" id="IPR036389">
    <property type="entry name" value="RNase_III_sf"/>
</dbReference>
<dbReference type="HAMAP" id="MF_01468">
    <property type="entry name" value="RNase_Mini_III"/>
    <property type="match status" value="1"/>
</dbReference>
<keyword evidence="5" id="KW-0690">Ribosome biogenesis</keyword>
<evidence type="ECO:0000256" key="4">
    <source>
        <dbReference type="ARBA" id="ARBA00022801"/>
    </source>
</evidence>
<dbReference type="PANTHER" id="PTHR34276">
    <property type="entry name" value="MINI-RIBONUCLEASE 3"/>
    <property type="match status" value="1"/>
</dbReference>
<evidence type="ECO:0000256" key="2">
    <source>
        <dbReference type="ARBA" id="ARBA00022722"/>
    </source>
</evidence>
<dbReference type="Pfam" id="PF00636">
    <property type="entry name" value="Ribonuclease_3"/>
    <property type="match status" value="1"/>
</dbReference>
<comment type="similarity">
    <text evidence="5">Belongs to the MrnC RNase family.</text>
</comment>
<keyword evidence="5" id="KW-0699">rRNA-binding</keyword>
<gene>
    <name evidence="5" type="primary">mrnC</name>
    <name evidence="7" type="ORF">ACFQ4L_10055</name>
</gene>
<proteinExistence type="inferred from homology"/>
<keyword evidence="5" id="KW-0694">RNA-binding</keyword>
<comment type="caution">
    <text evidence="7">The sequence shown here is derived from an EMBL/GenBank/DDBJ whole genome shotgun (WGS) entry which is preliminary data.</text>
</comment>
<dbReference type="Proteomes" id="UP001597244">
    <property type="component" value="Unassembled WGS sequence"/>
</dbReference>
<keyword evidence="5" id="KW-0963">Cytoplasm</keyword>
<keyword evidence="5" id="KW-0460">Magnesium</keyword>
<comment type="subunit">
    <text evidence="5">Homodimer.</text>
</comment>
<keyword evidence="3 5" id="KW-0255">Endonuclease</keyword>
<reference evidence="8" key="1">
    <citation type="journal article" date="2019" name="Int. J. Syst. Evol. Microbiol.">
        <title>The Global Catalogue of Microorganisms (GCM) 10K type strain sequencing project: providing services to taxonomists for standard genome sequencing and annotation.</title>
        <authorList>
            <consortium name="The Broad Institute Genomics Platform"/>
            <consortium name="The Broad Institute Genome Sequencing Center for Infectious Disease"/>
            <person name="Wu L."/>
            <person name="Ma J."/>
        </authorList>
    </citation>
    <scope>NUCLEOTIDE SEQUENCE [LARGE SCALE GENOMIC DNA]</scope>
    <source>
        <strain evidence="8">CCM 8951</strain>
    </source>
</reference>
<evidence type="ECO:0000313" key="8">
    <source>
        <dbReference type="Proteomes" id="UP001597244"/>
    </source>
</evidence>
<dbReference type="EMBL" id="JBHTOF010000102">
    <property type="protein sequence ID" value="MFD1466403.1"/>
    <property type="molecule type" value="Genomic_DNA"/>
</dbReference>
<keyword evidence="1 5" id="KW-0698">rRNA processing</keyword>
<feature type="active site" evidence="5">
    <location>
        <position position="19"/>
    </location>
</feature>
<keyword evidence="8" id="KW-1185">Reference proteome</keyword>
<dbReference type="PANTHER" id="PTHR34276:SF1">
    <property type="entry name" value="MINI-RIBONUCLEASE 3"/>
    <property type="match status" value="1"/>
</dbReference>
<keyword evidence="2 5" id="KW-0540">Nuclease</keyword>
<keyword evidence="4 5" id="KW-0378">Hydrolase</keyword>
<dbReference type="PIRSF" id="PIRSF005520">
    <property type="entry name" value="UCP005520"/>
    <property type="match status" value="1"/>
</dbReference>
<dbReference type="SUPFAM" id="SSF69065">
    <property type="entry name" value="RNase III domain-like"/>
    <property type="match status" value="1"/>
</dbReference>
<comment type="function">
    <text evidence="5">Involved in correct processing of both the 5' and 3' ends of 23S rRNA precursor. Processes 30S rRNA precursor transcript even in absence of ribonuclease 3 (Rnc); Rnc processes 30S rRNA into smaller rRNA precursors.</text>
</comment>
<evidence type="ECO:0000256" key="5">
    <source>
        <dbReference type="HAMAP-Rule" id="MF_01468"/>
    </source>
</evidence>
<name>A0ABW4DSA5_9LACO</name>
<feature type="domain" description="RNase III" evidence="6">
    <location>
        <begin position="1"/>
        <end position="131"/>
    </location>
</feature>
<dbReference type="InterPro" id="IPR008226">
    <property type="entry name" value="Mini3_fam"/>
</dbReference>
<dbReference type="Gene3D" id="1.10.1520.10">
    <property type="entry name" value="Ribonuclease III domain"/>
    <property type="match status" value="1"/>
</dbReference>
<accession>A0ABW4DSA5</accession>
<comment type="cofactor">
    <cofactor evidence="5">
        <name>Mg(2+)</name>
        <dbReference type="ChEBI" id="CHEBI:18420"/>
    </cofactor>
</comment>
<protein>
    <recommendedName>
        <fullName evidence="5">Mini-ribonuclease 3</fullName>
        <shortName evidence="5">Mini-3</shortName>
        <shortName evidence="5">Mini-RNase 3</shortName>
        <ecNumber evidence="5">3.1.26.-</ecNumber>
    </recommendedName>
    <alternativeName>
        <fullName evidence="5">Mini-RNase III</fullName>
        <shortName evidence="5">Mini-III</shortName>
    </alternativeName>
</protein>
<evidence type="ECO:0000256" key="3">
    <source>
        <dbReference type="ARBA" id="ARBA00022759"/>
    </source>
</evidence>